<sequence length="129" mass="14775">MTDATINPIISQLKTEEEQLTSLDSKLEKTAQWMMEASGTPEFGDRQTVYYPQLNEWREQKAKVNALYIQRANLSCIDEPTSPTAVANMMEEKCAIKEATVTSTTYERAQRRLFKQVNGFLRALLQYST</sequence>
<evidence type="ECO:0000313" key="1">
    <source>
        <dbReference type="EMBL" id="MDH5924373.1"/>
    </source>
</evidence>
<dbReference type="AlphaFoldDB" id="A0AA43G3R4"/>
<accession>A0AA43G3R4</accession>
<proteinExistence type="predicted"/>
<dbReference type="RefSeq" id="WP_048661535.1">
    <property type="nucleotide sequence ID" value="NZ_JAKMYX010000202.1"/>
</dbReference>
<organism evidence="1 2">
    <name type="scientific">Vibrio splendidus</name>
    <dbReference type="NCBI Taxonomy" id="29497"/>
    <lineage>
        <taxon>Bacteria</taxon>
        <taxon>Pseudomonadati</taxon>
        <taxon>Pseudomonadota</taxon>
        <taxon>Gammaproteobacteria</taxon>
        <taxon>Vibrionales</taxon>
        <taxon>Vibrionaceae</taxon>
        <taxon>Vibrio</taxon>
    </lineage>
</organism>
<protein>
    <submittedName>
        <fullName evidence="1">Uncharacterized protein</fullName>
    </submittedName>
</protein>
<dbReference type="EMBL" id="JAKMYX010000202">
    <property type="protein sequence ID" value="MDH5924373.1"/>
    <property type="molecule type" value="Genomic_DNA"/>
</dbReference>
<gene>
    <name evidence="1" type="ORF">L8R85_25595</name>
</gene>
<evidence type="ECO:0000313" key="2">
    <source>
        <dbReference type="Proteomes" id="UP001159663"/>
    </source>
</evidence>
<reference evidence="1" key="1">
    <citation type="submission" date="2022-01" db="EMBL/GenBank/DDBJ databases">
        <title>Vibrio aestuarianus Clade A and Clade B isolates are associated with Pacific oyster (Crassostrea gigas) disease outbreaks across Ireland.</title>
        <authorList>
            <person name="Coyle N."/>
            <person name="O'Toole C."/>
            <person name="Thomas J.C.L."/>
            <person name="Ryder D."/>
            <person name="Cheslett D."/>
            <person name="Feist S."/>
            <person name="Bean T."/>
            <person name="Joseph A."/>
            <person name="Waina A."/>
            <person name="Feil E."/>
            <person name="Verner-Jeffreys D.W."/>
        </authorList>
    </citation>
    <scope>NUCLEOTIDE SEQUENCE</scope>
    <source>
        <strain evidence="1">S/17/14 A</strain>
    </source>
</reference>
<dbReference type="Proteomes" id="UP001159663">
    <property type="component" value="Unassembled WGS sequence"/>
</dbReference>
<dbReference type="GeneID" id="93901856"/>
<comment type="caution">
    <text evidence="1">The sequence shown here is derived from an EMBL/GenBank/DDBJ whole genome shotgun (WGS) entry which is preliminary data.</text>
</comment>
<name>A0AA43G3R4_VIBSP</name>